<reference evidence="1 2" key="1">
    <citation type="submission" date="2019-03" db="EMBL/GenBank/DDBJ databases">
        <title>Genomic Encyclopedia of Type Strains, Phase IV (KMG-IV): sequencing the most valuable type-strain genomes for metagenomic binning, comparative biology and taxonomic classification.</title>
        <authorList>
            <person name="Goeker M."/>
        </authorList>
    </citation>
    <scope>NUCLEOTIDE SEQUENCE [LARGE SCALE GENOMIC DNA]</scope>
    <source>
        <strain evidence="1 2">DSM 104836</strain>
    </source>
</reference>
<keyword evidence="2" id="KW-1185">Reference proteome</keyword>
<evidence type="ECO:0000313" key="2">
    <source>
        <dbReference type="Proteomes" id="UP000295696"/>
    </source>
</evidence>
<dbReference type="EMBL" id="SLZU01000008">
    <property type="protein sequence ID" value="TCS62765.1"/>
    <property type="molecule type" value="Genomic_DNA"/>
</dbReference>
<accession>A0A4R3JBR8</accession>
<organism evidence="1 2">
    <name type="scientific">Primorskyibacter sedentarius</name>
    <dbReference type="NCBI Taxonomy" id="745311"/>
    <lineage>
        <taxon>Bacteria</taxon>
        <taxon>Pseudomonadati</taxon>
        <taxon>Pseudomonadota</taxon>
        <taxon>Alphaproteobacteria</taxon>
        <taxon>Rhodobacterales</taxon>
        <taxon>Roseobacteraceae</taxon>
        <taxon>Primorskyibacter</taxon>
    </lineage>
</organism>
<comment type="caution">
    <text evidence="1">The sequence shown here is derived from an EMBL/GenBank/DDBJ whole genome shotgun (WGS) entry which is preliminary data.</text>
</comment>
<dbReference type="Proteomes" id="UP000295696">
    <property type="component" value="Unassembled WGS sequence"/>
</dbReference>
<dbReference type="AlphaFoldDB" id="A0A4R3JBR8"/>
<proteinExistence type="predicted"/>
<evidence type="ECO:0000313" key="1">
    <source>
        <dbReference type="EMBL" id="TCS62765.1"/>
    </source>
</evidence>
<name>A0A4R3JBR8_9RHOB</name>
<sequence>MKKRVTLTIRINMPPAQPVRAPQICPVARILCPEEMLVQQNEAEQIVIRSLHEKKI</sequence>
<protein>
    <submittedName>
        <fullName evidence="1">Uncharacterized protein</fullName>
    </submittedName>
</protein>
<gene>
    <name evidence="1" type="ORF">EDD52_10859</name>
</gene>